<proteinExistence type="predicted"/>
<protein>
    <submittedName>
        <fullName evidence="3">DMT family transporter</fullName>
    </submittedName>
</protein>
<feature type="transmembrane region" description="Helical" evidence="1">
    <location>
        <begin position="42"/>
        <end position="60"/>
    </location>
</feature>
<keyword evidence="1" id="KW-0472">Membrane</keyword>
<dbReference type="SUPFAM" id="SSF103481">
    <property type="entry name" value="Multidrug resistance efflux transporter EmrE"/>
    <property type="match status" value="2"/>
</dbReference>
<dbReference type="InterPro" id="IPR037185">
    <property type="entry name" value="EmrE-like"/>
</dbReference>
<organism evidence="3 4">
    <name type="scientific">Rhodalgimonas zhirmunskyi</name>
    <dbReference type="NCBI Taxonomy" id="2964767"/>
    <lineage>
        <taxon>Bacteria</taxon>
        <taxon>Pseudomonadati</taxon>
        <taxon>Pseudomonadota</taxon>
        <taxon>Alphaproteobacteria</taxon>
        <taxon>Rhodobacterales</taxon>
        <taxon>Roseobacteraceae</taxon>
        <taxon>Rhodalgimonas</taxon>
    </lineage>
</organism>
<keyword evidence="1" id="KW-1133">Transmembrane helix</keyword>
<dbReference type="InterPro" id="IPR000620">
    <property type="entry name" value="EamA_dom"/>
</dbReference>
<gene>
    <name evidence="3" type="ORF">NOI20_13760</name>
</gene>
<evidence type="ECO:0000256" key="1">
    <source>
        <dbReference type="SAM" id="Phobius"/>
    </source>
</evidence>
<keyword evidence="4" id="KW-1185">Reference proteome</keyword>
<feature type="domain" description="EamA" evidence="2">
    <location>
        <begin position="9"/>
        <end position="140"/>
    </location>
</feature>
<dbReference type="RefSeq" id="WP_317626807.1">
    <property type="nucleotide sequence ID" value="NZ_JANFFA010000004.1"/>
</dbReference>
<feature type="transmembrane region" description="Helical" evidence="1">
    <location>
        <begin position="150"/>
        <end position="168"/>
    </location>
</feature>
<dbReference type="AlphaFoldDB" id="A0AAJ1X662"/>
<keyword evidence="1" id="KW-0812">Transmembrane</keyword>
<name>A0AAJ1X662_9RHOB</name>
<feature type="transmembrane region" description="Helical" evidence="1">
    <location>
        <begin position="262"/>
        <end position="280"/>
    </location>
</feature>
<dbReference type="EMBL" id="JANFFA010000004">
    <property type="protein sequence ID" value="MDQ2095181.1"/>
    <property type="molecule type" value="Genomic_DNA"/>
</dbReference>
<feature type="transmembrane region" description="Helical" evidence="1">
    <location>
        <begin position="72"/>
        <end position="90"/>
    </location>
</feature>
<feature type="transmembrane region" description="Helical" evidence="1">
    <location>
        <begin position="237"/>
        <end position="256"/>
    </location>
</feature>
<feature type="transmembrane region" description="Helical" evidence="1">
    <location>
        <begin position="206"/>
        <end position="225"/>
    </location>
</feature>
<dbReference type="Pfam" id="PF00892">
    <property type="entry name" value="EamA"/>
    <property type="match status" value="2"/>
</dbReference>
<evidence type="ECO:0000313" key="3">
    <source>
        <dbReference type="EMBL" id="MDQ2095181.1"/>
    </source>
</evidence>
<dbReference type="PANTHER" id="PTHR22911:SF103">
    <property type="entry name" value="BLR2811 PROTEIN"/>
    <property type="match status" value="1"/>
</dbReference>
<reference evidence="3" key="2">
    <citation type="submission" date="2023-04" db="EMBL/GenBank/DDBJ databases">
        <title>'Rhodoalgimonas zhirmunskyi' gen. nov., isolated from a red alga.</title>
        <authorList>
            <person name="Nedashkovskaya O.I."/>
            <person name="Otstavnykh N.Y."/>
            <person name="Bystritskaya E.P."/>
            <person name="Balabanova L.A."/>
            <person name="Isaeva M.P."/>
        </authorList>
    </citation>
    <scope>NUCLEOTIDE SEQUENCE</scope>
    <source>
        <strain evidence="3">10Alg 79</strain>
    </source>
</reference>
<dbReference type="GO" id="GO:0016020">
    <property type="term" value="C:membrane"/>
    <property type="evidence" value="ECO:0007669"/>
    <property type="project" value="InterPro"/>
</dbReference>
<evidence type="ECO:0000259" key="2">
    <source>
        <dbReference type="Pfam" id="PF00892"/>
    </source>
</evidence>
<sequence>MPVLSQKTTAILLMITAIFFFSTMDALAKHLATRIGTMPTLWARYLGQTLVVFILVLPRLRSVLRTRYPRLQLARSVYLMCATVFFFFGISNIGLAQAAAIMSTNPLFITIGAAVFLGEVFGLRRAMAIGAACIGAALVIRPGADVFTPYSLLPLAAAVCYSAYTLTTRFVGKDEDAWTSLFYTALFGAVILSAAVPFFWQPLDGHDLLVMLAIAICGTTGQLALIRALMQGEAAMLAPFAYFGLIFATTYGALIFNDFPDALTILGGVIIAGAGIYVWYRETIVKPVQTGDD</sequence>
<feature type="transmembrane region" description="Helical" evidence="1">
    <location>
        <begin position="180"/>
        <end position="200"/>
    </location>
</feature>
<evidence type="ECO:0000313" key="4">
    <source>
        <dbReference type="Proteomes" id="UP001227162"/>
    </source>
</evidence>
<dbReference type="PANTHER" id="PTHR22911">
    <property type="entry name" value="ACYL-MALONYL CONDENSING ENZYME-RELATED"/>
    <property type="match status" value="1"/>
</dbReference>
<comment type="caution">
    <text evidence="3">The sequence shown here is derived from an EMBL/GenBank/DDBJ whole genome shotgun (WGS) entry which is preliminary data.</text>
</comment>
<feature type="domain" description="EamA" evidence="2">
    <location>
        <begin position="152"/>
        <end position="274"/>
    </location>
</feature>
<dbReference type="Proteomes" id="UP001227162">
    <property type="component" value="Unassembled WGS sequence"/>
</dbReference>
<accession>A0AAJ1X662</accession>
<reference evidence="3" key="1">
    <citation type="submission" date="2022-07" db="EMBL/GenBank/DDBJ databases">
        <authorList>
            <person name="Otstavnykh N."/>
            <person name="Isaeva M."/>
            <person name="Bystritskaya E."/>
        </authorList>
    </citation>
    <scope>NUCLEOTIDE SEQUENCE</scope>
    <source>
        <strain evidence="3">10Alg 79</strain>
    </source>
</reference>